<proteinExistence type="predicted"/>
<gene>
    <name evidence="2" type="ORF">PsPhBjorn_gp11</name>
</gene>
<evidence type="ECO:0000313" key="2">
    <source>
        <dbReference type="EMBL" id="AUV61805.1"/>
    </source>
</evidence>
<keyword evidence="3" id="KW-1185">Reference proteome</keyword>
<feature type="compositionally biased region" description="Basic and acidic residues" evidence="1">
    <location>
        <begin position="8"/>
        <end position="22"/>
    </location>
</feature>
<organism evidence="2 3">
    <name type="scientific">Pseudomonas phage Bjorn</name>
    <dbReference type="NCBI Taxonomy" id="2079288"/>
    <lineage>
        <taxon>Viruses</taxon>
        <taxon>Duplodnaviria</taxon>
        <taxon>Heunggongvirae</taxon>
        <taxon>Uroviricota</taxon>
        <taxon>Caudoviricetes</taxon>
        <taxon>Bjornvirus</taxon>
        <taxon>Bjornvirus bjorn</taxon>
    </lineage>
</organism>
<evidence type="ECO:0000313" key="3">
    <source>
        <dbReference type="Proteomes" id="UP000240564"/>
    </source>
</evidence>
<sequence>MSRSVKSQSRDHRSKVKAEKPQSRKGKQAWSVSQKINADALAYAETFE</sequence>
<name>A0A2K9VHS3_9CAUD</name>
<feature type="region of interest" description="Disordered" evidence="1">
    <location>
        <begin position="1"/>
        <end position="33"/>
    </location>
</feature>
<accession>A0A2K9VHS3</accession>
<evidence type="ECO:0000256" key="1">
    <source>
        <dbReference type="SAM" id="MobiDB-lite"/>
    </source>
</evidence>
<dbReference type="Proteomes" id="UP000240564">
    <property type="component" value="Segment"/>
</dbReference>
<dbReference type="EMBL" id="MG775259">
    <property type="protein sequence ID" value="AUV61805.1"/>
    <property type="molecule type" value="Genomic_DNA"/>
</dbReference>
<reference evidence="2 3" key="1">
    <citation type="submission" date="2018-01" db="EMBL/GenBank/DDBJ databases">
        <title>Pseudomonas phages infecting Pseudomonas sp. isolated from Prunus avium.</title>
        <authorList>
            <person name="Colberg O."/>
            <person name="Byth Carstens A."/>
        </authorList>
    </citation>
    <scope>NUCLEOTIDE SEQUENCE [LARGE SCALE GENOMIC DNA]</scope>
</reference>
<protein>
    <submittedName>
        <fullName evidence="2">Uncharacterized protein</fullName>
    </submittedName>
</protein>